<dbReference type="OrthoDB" id="413400at2759"/>
<accession>G7DVB0</accession>
<organism evidence="9 10">
    <name type="scientific">Mixia osmundae (strain CBS 9802 / IAM 14324 / JCM 22182 / KY 12970)</name>
    <dbReference type="NCBI Taxonomy" id="764103"/>
    <lineage>
        <taxon>Eukaryota</taxon>
        <taxon>Fungi</taxon>
        <taxon>Dikarya</taxon>
        <taxon>Basidiomycota</taxon>
        <taxon>Pucciniomycotina</taxon>
        <taxon>Mixiomycetes</taxon>
        <taxon>Mixiales</taxon>
        <taxon>Mixiaceae</taxon>
        <taxon>Mixia</taxon>
    </lineage>
</organism>
<dbReference type="InterPro" id="IPR052606">
    <property type="entry name" value="DnaJ_domain_protein"/>
</dbReference>
<feature type="signal peptide" evidence="7">
    <location>
        <begin position="1"/>
        <end position="24"/>
    </location>
</feature>
<dbReference type="InterPro" id="IPR001623">
    <property type="entry name" value="DnaJ_domain"/>
</dbReference>
<dbReference type="FunCoup" id="G7DVB0">
    <property type="interactions" value="75"/>
</dbReference>
<dbReference type="AlphaFoldDB" id="G7DVB0"/>
<dbReference type="PRINTS" id="PR00625">
    <property type="entry name" value="JDOMAIN"/>
</dbReference>
<dbReference type="SMART" id="SM00271">
    <property type="entry name" value="DnaJ"/>
    <property type="match status" value="1"/>
</dbReference>
<keyword evidence="10" id="KW-1185">Reference proteome</keyword>
<feature type="domain" description="J" evidence="8">
    <location>
        <begin position="48"/>
        <end position="113"/>
    </location>
</feature>
<dbReference type="OMA" id="RRYDYFY"/>
<evidence type="ECO:0000259" key="8">
    <source>
        <dbReference type="PROSITE" id="PS50076"/>
    </source>
</evidence>
<dbReference type="PANTHER" id="PTHR44653:SF2">
    <property type="entry name" value="DNAJ HOMOLOG SUBFAMILY C MEMBER 1"/>
    <property type="match status" value="1"/>
</dbReference>
<dbReference type="PROSITE" id="PS50076">
    <property type="entry name" value="DNAJ_2"/>
    <property type="match status" value="1"/>
</dbReference>
<keyword evidence="3" id="KW-1133">Transmembrane helix</keyword>
<name>G7DVB0_MIXOS</name>
<dbReference type="Pfam" id="PF00226">
    <property type="entry name" value="DnaJ"/>
    <property type="match status" value="1"/>
</dbReference>
<evidence type="ECO:0000256" key="2">
    <source>
        <dbReference type="ARBA" id="ARBA00022729"/>
    </source>
</evidence>
<dbReference type="HOGENOM" id="CLU_037236_0_1_1"/>
<dbReference type="InterPro" id="IPR036869">
    <property type="entry name" value="J_dom_sf"/>
</dbReference>
<evidence type="ECO:0000256" key="1">
    <source>
        <dbReference type="ARBA" id="ARBA00022692"/>
    </source>
</evidence>
<evidence type="ECO:0000256" key="3">
    <source>
        <dbReference type="ARBA" id="ARBA00022989"/>
    </source>
</evidence>
<dbReference type="Gene3D" id="1.10.287.110">
    <property type="entry name" value="DnaJ domain"/>
    <property type="match status" value="1"/>
</dbReference>
<evidence type="ECO:0000256" key="7">
    <source>
        <dbReference type="SAM" id="SignalP"/>
    </source>
</evidence>
<sequence>MLSWLARWALLAALLLALARSVLAWDAEDFEIFDLVSALELAEGKGTSFYSFLNVTPTATSADIGRMYRKRSLELHPDKNPHMKGAPERFARLGVIANILRSEEKRKRYHYFYENGVPKWKGTGYFYSRYRPGLGAALTFLALVTCMVQNLVHRLNYKSELKRIRRFQSVAKATAYGKGKPVQQTRKKVKVPIRDVGLAEAEGDEPAPARGGSRDMLSLIVQGDQVFIATEDGDEIPLDESAAVAPSWQRTWVPSLIASGINRARGPSKAIYMAPDESEEPEGSATSSARKIAPSKANKQGGRRRK</sequence>
<feature type="region of interest" description="Disordered" evidence="6">
    <location>
        <begin position="264"/>
        <end position="306"/>
    </location>
</feature>
<comment type="subcellular location">
    <subcellularLocation>
        <location evidence="5">Endomembrane system</location>
        <topology evidence="5">Single-pass membrane protein</topology>
    </subcellularLocation>
</comment>
<reference evidence="9 10" key="2">
    <citation type="journal article" date="2012" name="Open Biol.">
        <title>Characteristics of nucleosomes and linker DNA regions on the genome of the basidiomycete Mixia osmundae revealed by mono- and dinucleosome mapping.</title>
        <authorList>
            <person name="Nishida H."/>
            <person name="Kondo S."/>
            <person name="Matsumoto T."/>
            <person name="Suzuki Y."/>
            <person name="Yoshikawa H."/>
            <person name="Taylor T.D."/>
            <person name="Sugiyama J."/>
        </authorList>
    </citation>
    <scope>NUCLEOTIDE SEQUENCE [LARGE SCALE GENOMIC DNA]</scope>
    <source>
        <strain evidence="10">CBS 9802 / IAM 14324 / JCM 22182 / KY 12970</strain>
    </source>
</reference>
<dbReference type="CDD" id="cd06257">
    <property type="entry name" value="DnaJ"/>
    <property type="match status" value="1"/>
</dbReference>
<evidence type="ECO:0000313" key="10">
    <source>
        <dbReference type="Proteomes" id="UP000009131"/>
    </source>
</evidence>
<evidence type="ECO:0000313" key="9">
    <source>
        <dbReference type="EMBL" id="GAA94520.1"/>
    </source>
</evidence>
<dbReference type="GO" id="GO:0012505">
    <property type="term" value="C:endomembrane system"/>
    <property type="evidence" value="ECO:0007669"/>
    <property type="project" value="UniProtKB-SubCell"/>
</dbReference>
<keyword evidence="2 7" id="KW-0732">Signal</keyword>
<proteinExistence type="predicted"/>
<dbReference type="RefSeq" id="XP_014570695.1">
    <property type="nucleotide sequence ID" value="XM_014715209.1"/>
</dbReference>
<dbReference type="InParanoid" id="G7DVB0"/>
<evidence type="ECO:0000256" key="6">
    <source>
        <dbReference type="SAM" id="MobiDB-lite"/>
    </source>
</evidence>
<dbReference type="STRING" id="764103.G7DVB0"/>
<feature type="chain" id="PRO_5009955520" description="J domain-containing protein" evidence="7">
    <location>
        <begin position="25"/>
        <end position="306"/>
    </location>
</feature>
<reference evidence="9 10" key="1">
    <citation type="journal article" date="2011" name="J. Gen. Appl. Microbiol.">
        <title>Draft genome sequencing of the enigmatic basidiomycete Mixia osmundae.</title>
        <authorList>
            <person name="Nishida H."/>
            <person name="Nagatsuka Y."/>
            <person name="Sugiyama J."/>
        </authorList>
    </citation>
    <scope>NUCLEOTIDE SEQUENCE [LARGE SCALE GENOMIC DNA]</scope>
    <source>
        <strain evidence="10">CBS 9802 / IAM 14324 / JCM 22182 / KY 12970</strain>
    </source>
</reference>
<comment type="caution">
    <text evidence="9">The sequence shown here is derived from an EMBL/GenBank/DDBJ whole genome shotgun (WGS) entry which is preliminary data.</text>
</comment>
<gene>
    <name evidence="9" type="primary">Mo01172</name>
    <name evidence="9" type="ORF">E5Q_01172</name>
</gene>
<dbReference type="PANTHER" id="PTHR44653">
    <property type="entry name" value="DNAJ HOMOLOG SUBFAMILY C MEMBER 1"/>
    <property type="match status" value="1"/>
</dbReference>
<evidence type="ECO:0000256" key="4">
    <source>
        <dbReference type="ARBA" id="ARBA00023136"/>
    </source>
</evidence>
<evidence type="ECO:0000256" key="5">
    <source>
        <dbReference type="ARBA" id="ARBA00037847"/>
    </source>
</evidence>
<dbReference type="EMBL" id="BABT02000037">
    <property type="protein sequence ID" value="GAA94520.1"/>
    <property type="molecule type" value="Genomic_DNA"/>
</dbReference>
<keyword evidence="1" id="KW-0812">Transmembrane</keyword>
<protein>
    <recommendedName>
        <fullName evidence="8">J domain-containing protein</fullName>
    </recommendedName>
</protein>
<dbReference type="SUPFAM" id="SSF46565">
    <property type="entry name" value="Chaperone J-domain"/>
    <property type="match status" value="1"/>
</dbReference>
<dbReference type="Proteomes" id="UP000009131">
    <property type="component" value="Unassembled WGS sequence"/>
</dbReference>
<keyword evidence="4" id="KW-0472">Membrane</keyword>
<dbReference type="eggNOG" id="KOG0724">
    <property type="taxonomic scope" value="Eukaryota"/>
</dbReference>